<dbReference type="NCBIfam" id="TIGR00067">
    <property type="entry name" value="glut_race"/>
    <property type="match status" value="1"/>
</dbReference>
<dbReference type="PANTHER" id="PTHR21198">
    <property type="entry name" value="GLUTAMATE RACEMASE"/>
    <property type="match status" value="1"/>
</dbReference>
<dbReference type="AlphaFoldDB" id="A0A9D2D7L0"/>
<dbReference type="SUPFAM" id="SSF53681">
    <property type="entry name" value="Aspartate/glutamate racemase"/>
    <property type="match status" value="2"/>
</dbReference>
<evidence type="ECO:0000313" key="9">
    <source>
        <dbReference type="Proteomes" id="UP000824025"/>
    </source>
</evidence>
<dbReference type="GO" id="GO:0071555">
    <property type="term" value="P:cell wall organization"/>
    <property type="evidence" value="ECO:0007669"/>
    <property type="project" value="UniProtKB-KW"/>
</dbReference>
<gene>
    <name evidence="8" type="primary">murI</name>
    <name evidence="8" type="ORF">H9726_06485</name>
</gene>
<proteinExistence type="predicted"/>
<dbReference type="PROSITE" id="PS00923">
    <property type="entry name" value="ASP_GLU_RACEMASE_1"/>
    <property type="match status" value="1"/>
</dbReference>
<dbReference type="GO" id="GO:0008881">
    <property type="term" value="F:glutamate racemase activity"/>
    <property type="evidence" value="ECO:0007669"/>
    <property type="project" value="UniProtKB-UniRule"/>
</dbReference>
<dbReference type="InterPro" id="IPR004391">
    <property type="entry name" value="Glu_race"/>
</dbReference>
<dbReference type="InterPro" id="IPR015942">
    <property type="entry name" value="Asp/Glu/hydantoin_racemase"/>
</dbReference>
<reference evidence="8" key="1">
    <citation type="journal article" date="2021" name="PeerJ">
        <title>Extensive microbial diversity within the chicken gut microbiome revealed by metagenomics and culture.</title>
        <authorList>
            <person name="Gilroy R."/>
            <person name="Ravi A."/>
            <person name="Getino M."/>
            <person name="Pursley I."/>
            <person name="Horton D.L."/>
            <person name="Alikhan N.F."/>
            <person name="Baker D."/>
            <person name="Gharbi K."/>
            <person name="Hall N."/>
            <person name="Watson M."/>
            <person name="Adriaenssens E.M."/>
            <person name="Foster-Nyarko E."/>
            <person name="Jarju S."/>
            <person name="Secka A."/>
            <person name="Antonio M."/>
            <person name="Oren A."/>
            <person name="Chaudhuri R.R."/>
            <person name="La Ragione R."/>
            <person name="Hildebrand F."/>
            <person name="Pallen M.J."/>
        </authorList>
    </citation>
    <scope>NUCLEOTIDE SEQUENCE</scope>
    <source>
        <strain evidence="8">CHK192-19661</strain>
    </source>
</reference>
<dbReference type="Pfam" id="PF01177">
    <property type="entry name" value="Asp_Glu_race"/>
    <property type="match status" value="1"/>
</dbReference>
<reference evidence="8" key="2">
    <citation type="submission" date="2021-04" db="EMBL/GenBank/DDBJ databases">
        <authorList>
            <person name="Gilroy R."/>
        </authorList>
    </citation>
    <scope>NUCLEOTIDE SEQUENCE</scope>
    <source>
        <strain evidence="8">CHK192-19661</strain>
    </source>
</reference>
<dbReference type="GO" id="GO:0009252">
    <property type="term" value="P:peptidoglycan biosynthetic process"/>
    <property type="evidence" value="ECO:0007669"/>
    <property type="project" value="UniProtKB-UniRule"/>
</dbReference>
<sequence>MDNGYIVFFDSGVGGLTLLAECARRFPGEDYLYYGDNANAPYGGRSGEEILSLVRAAFGGICAAYPVRAAVIACNTATAVCIDALRAELPFPVVGVEPALRPAVRFAAGGEVLLLATRATLGSTRVGRLIASCGSAAIRPYCPGDLAGEIEKNIFRLSRVRPALPEGRFAAAVLGCTHYVWLKDRISSALRCPVFDGNAGAVSRLAQIAGLRPEGEMSGTADHRGDKTNVCSEKVQKMPEKRPFFAGSFAKKNEKAFYRLIF</sequence>
<evidence type="ECO:0000256" key="3">
    <source>
        <dbReference type="ARBA" id="ARBA00022960"/>
    </source>
</evidence>
<dbReference type="Proteomes" id="UP000824025">
    <property type="component" value="Unassembled WGS sequence"/>
</dbReference>
<dbReference type="EMBL" id="DXCF01000033">
    <property type="protein sequence ID" value="HIZ10117.1"/>
    <property type="molecule type" value="Genomic_DNA"/>
</dbReference>
<keyword evidence="6" id="KW-0961">Cell wall biogenesis/degradation</keyword>
<keyword evidence="5 8" id="KW-0413">Isomerase</keyword>
<organism evidence="8 9">
    <name type="scientific">Candidatus Borkfalkia avicola</name>
    <dbReference type="NCBI Taxonomy" id="2838503"/>
    <lineage>
        <taxon>Bacteria</taxon>
        <taxon>Bacillati</taxon>
        <taxon>Bacillota</taxon>
        <taxon>Clostridia</taxon>
        <taxon>Christensenellales</taxon>
        <taxon>Christensenellaceae</taxon>
        <taxon>Candidatus Borkfalkia</taxon>
    </lineage>
</organism>
<dbReference type="Gene3D" id="3.40.50.1860">
    <property type="match status" value="2"/>
</dbReference>
<name>A0A9D2D7L0_9FIRM</name>
<evidence type="ECO:0000256" key="1">
    <source>
        <dbReference type="ARBA" id="ARBA00001602"/>
    </source>
</evidence>
<evidence type="ECO:0000313" key="8">
    <source>
        <dbReference type="EMBL" id="HIZ10117.1"/>
    </source>
</evidence>
<dbReference type="EC" id="5.1.1.3" evidence="2 7"/>
<dbReference type="GO" id="GO:0008360">
    <property type="term" value="P:regulation of cell shape"/>
    <property type="evidence" value="ECO:0007669"/>
    <property type="project" value="UniProtKB-KW"/>
</dbReference>
<evidence type="ECO:0000256" key="5">
    <source>
        <dbReference type="ARBA" id="ARBA00023235"/>
    </source>
</evidence>
<protein>
    <recommendedName>
        <fullName evidence="2 7">Glutamate racemase</fullName>
        <ecNumber evidence="2 7">5.1.1.3</ecNumber>
    </recommendedName>
</protein>
<keyword evidence="3" id="KW-0133">Cell shape</keyword>
<comment type="catalytic activity">
    <reaction evidence="1">
        <text>L-glutamate = D-glutamate</text>
        <dbReference type="Rhea" id="RHEA:12813"/>
        <dbReference type="ChEBI" id="CHEBI:29985"/>
        <dbReference type="ChEBI" id="CHEBI:29986"/>
        <dbReference type="EC" id="5.1.1.3"/>
    </reaction>
</comment>
<evidence type="ECO:0000256" key="7">
    <source>
        <dbReference type="NCBIfam" id="TIGR00067"/>
    </source>
</evidence>
<dbReference type="PANTHER" id="PTHR21198:SF3">
    <property type="entry name" value="GLUTAMATE RACEMASE"/>
    <property type="match status" value="1"/>
</dbReference>
<evidence type="ECO:0000256" key="6">
    <source>
        <dbReference type="ARBA" id="ARBA00023316"/>
    </source>
</evidence>
<dbReference type="InterPro" id="IPR001920">
    <property type="entry name" value="Asp/Glu_race"/>
</dbReference>
<evidence type="ECO:0000256" key="4">
    <source>
        <dbReference type="ARBA" id="ARBA00022984"/>
    </source>
</evidence>
<evidence type="ECO:0000256" key="2">
    <source>
        <dbReference type="ARBA" id="ARBA00013090"/>
    </source>
</evidence>
<comment type="caution">
    <text evidence="8">The sequence shown here is derived from an EMBL/GenBank/DDBJ whole genome shotgun (WGS) entry which is preliminary data.</text>
</comment>
<dbReference type="InterPro" id="IPR018187">
    <property type="entry name" value="Asp/Glu_racemase_AS_1"/>
</dbReference>
<keyword evidence="4" id="KW-0573">Peptidoglycan synthesis</keyword>
<accession>A0A9D2D7L0</accession>